<keyword evidence="3" id="KW-0520">NAD</keyword>
<organism evidence="5 6">
    <name type="scientific">Cervus elaphus hippelaphus</name>
    <name type="common">European red deer</name>
    <dbReference type="NCBI Taxonomy" id="46360"/>
    <lineage>
        <taxon>Eukaryota</taxon>
        <taxon>Metazoa</taxon>
        <taxon>Chordata</taxon>
        <taxon>Craniata</taxon>
        <taxon>Vertebrata</taxon>
        <taxon>Euteleostomi</taxon>
        <taxon>Mammalia</taxon>
        <taxon>Eutheria</taxon>
        <taxon>Laurasiatheria</taxon>
        <taxon>Artiodactyla</taxon>
        <taxon>Ruminantia</taxon>
        <taxon>Pecora</taxon>
        <taxon>Cervidae</taxon>
        <taxon>Cervinae</taxon>
        <taxon>Cervus</taxon>
    </lineage>
</organism>
<keyword evidence="6" id="KW-1185">Reference proteome</keyword>
<evidence type="ECO:0000313" key="5">
    <source>
        <dbReference type="EMBL" id="OWJ99410.1"/>
    </source>
</evidence>
<keyword evidence="4" id="KW-0472">Membrane</keyword>
<dbReference type="EMBL" id="MKHE01000034">
    <property type="protein sequence ID" value="OWJ99410.1"/>
    <property type="molecule type" value="Genomic_DNA"/>
</dbReference>
<sequence>MLTYRTFWQYWPPILLKGPSCWGRYIHLTSALPGDHGVISGMWPNCEVAVFIHGPLALADEIPFFLSVSVVILIPGNANAFLFPKYFQKALQLCLMPEPLSLTGNE</sequence>
<comment type="caution">
    <text evidence="5">The sequence shown here is derived from an EMBL/GenBank/DDBJ whole genome shotgun (WGS) entry which is preliminary data.</text>
</comment>
<dbReference type="Gene3D" id="3.20.170.30">
    <property type="match status" value="1"/>
</dbReference>
<proteinExistence type="inferred from homology"/>
<dbReference type="OrthoDB" id="419694at2759"/>
<keyword evidence="4" id="KW-0812">Transmembrane</keyword>
<evidence type="ECO:0000256" key="1">
    <source>
        <dbReference type="ARBA" id="ARBA00009836"/>
    </source>
</evidence>
<evidence type="ECO:0000256" key="2">
    <source>
        <dbReference type="ARBA" id="ARBA00022679"/>
    </source>
</evidence>
<dbReference type="PANTHER" id="PTHR12684">
    <property type="entry name" value="PUTATIVE PHOSPHOTRANSFERASE"/>
    <property type="match status" value="1"/>
</dbReference>
<keyword evidence="4" id="KW-1133">Transmembrane helix</keyword>
<protein>
    <submittedName>
        <fullName evidence="5">Uncharacterized protein</fullName>
    </submittedName>
</protein>
<accession>A0A212C077</accession>
<dbReference type="InterPro" id="IPR042081">
    <property type="entry name" value="RNA_2'-PTrans_C"/>
</dbReference>
<name>A0A212C077_CEREH</name>
<keyword evidence="2" id="KW-0808">Transferase</keyword>
<dbReference type="AlphaFoldDB" id="A0A212C077"/>
<dbReference type="GO" id="GO:0006388">
    <property type="term" value="P:tRNA splicing, via endonucleolytic cleavage and ligation"/>
    <property type="evidence" value="ECO:0007669"/>
    <property type="project" value="TreeGrafter"/>
</dbReference>
<feature type="transmembrane region" description="Helical" evidence="4">
    <location>
        <begin position="62"/>
        <end position="83"/>
    </location>
</feature>
<dbReference type="Pfam" id="PF01885">
    <property type="entry name" value="PTS_2-RNA"/>
    <property type="match status" value="1"/>
</dbReference>
<dbReference type="GO" id="GO:0000215">
    <property type="term" value="F:tRNA 2'-phosphotransferase activity"/>
    <property type="evidence" value="ECO:0007669"/>
    <property type="project" value="TreeGrafter"/>
</dbReference>
<evidence type="ECO:0000256" key="4">
    <source>
        <dbReference type="SAM" id="Phobius"/>
    </source>
</evidence>
<comment type="similarity">
    <text evidence="1">Belongs to the KptA/TPT1 family.</text>
</comment>
<gene>
    <name evidence="5" type="ORF">Celaphus_00010038</name>
</gene>
<dbReference type="InterPro" id="IPR002745">
    <property type="entry name" value="Ptrans_KptA/Tpt1"/>
</dbReference>
<dbReference type="PANTHER" id="PTHR12684:SF2">
    <property type="entry name" value="TRNA 2'-PHOSPHOTRANSFERASE 1"/>
    <property type="match status" value="1"/>
</dbReference>
<dbReference type="Proteomes" id="UP000242450">
    <property type="component" value="Chromosome X"/>
</dbReference>
<dbReference type="SUPFAM" id="SSF56399">
    <property type="entry name" value="ADP-ribosylation"/>
    <property type="match status" value="1"/>
</dbReference>
<evidence type="ECO:0000256" key="3">
    <source>
        <dbReference type="ARBA" id="ARBA00023027"/>
    </source>
</evidence>
<evidence type="ECO:0000313" key="6">
    <source>
        <dbReference type="Proteomes" id="UP000242450"/>
    </source>
</evidence>
<reference evidence="5 6" key="1">
    <citation type="journal article" date="2018" name="Mol. Genet. Genomics">
        <title>The red deer Cervus elaphus genome CerEla1.0: sequencing, annotating, genes, and chromosomes.</title>
        <authorList>
            <person name="Bana N.A."/>
            <person name="Nyiri A."/>
            <person name="Nagy J."/>
            <person name="Frank K."/>
            <person name="Nagy T."/>
            <person name="Steger V."/>
            <person name="Schiller M."/>
            <person name="Lakatos P."/>
            <person name="Sugar L."/>
            <person name="Horn P."/>
            <person name="Barta E."/>
            <person name="Orosz L."/>
        </authorList>
    </citation>
    <scope>NUCLEOTIDE SEQUENCE [LARGE SCALE GENOMIC DNA]</scope>
    <source>
        <strain evidence="5">Hungarian</strain>
    </source>
</reference>